<dbReference type="NCBIfam" id="NF010181">
    <property type="entry name" value="PRK13660.1"/>
    <property type="match status" value="1"/>
</dbReference>
<dbReference type="STRING" id="1886670.PTI45_01354"/>
<evidence type="ECO:0000313" key="2">
    <source>
        <dbReference type="EMBL" id="ODP29345.1"/>
    </source>
</evidence>
<dbReference type="EMBL" id="MDER01000031">
    <property type="protein sequence ID" value="ODP29345.1"/>
    <property type="molecule type" value="Genomic_DNA"/>
</dbReference>
<dbReference type="PIRSF" id="PIRSF021290">
    <property type="entry name" value="DUF1273"/>
    <property type="match status" value="1"/>
</dbReference>
<evidence type="ECO:0000256" key="1">
    <source>
        <dbReference type="SAM" id="MobiDB-lite"/>
    </source>
</evidence>
<dbReference type="PANTHER" id="PTHR38440">
    <property type="entry name" value="UPF0398 PROTEIN YPSA"/>
    <property type="match status" value="1"/>
</dbReference>
<feature type="compositionally biased region" description="Basic and acidic residues" evidence="1">
    <location>
        <begin position="201"/>
        <end position="210"/>
    </location>
</feature>
<dbReference type="Gene3D" id="3.40.50.450">
    <property type="match status" value="1"/>
</dbReference>
<keyword evidence="3" id="KW-1185">Reference proteome</keyword>
<dbReference type="AlphaFoldDB" id="A0A1E3L841"/>
<name>A0A1E3L841_9BACL</name>
<dbReference type="PATRIC" id="fig|1886670.3.peg.1379"/>
<proteinExistence type="predicted"/>
<comment type="caution">
    <text evidence="2">The sequence shown here is derived from an EMBL/GenBank/DDBJ whole genome shotgun (WGS) entry which is preliminary data.</text>
</comment>
<accession>A0A1E3L841</accession>
<protein>
    <submittedName>
        <fullName evidence="2">UPF0398 protein</fullName>
    </submittedName>
</protein>
<dbReference type="Proteomes" id="UP000094578">
    <property type="component" value="Unassembled WGS sequence"/>
</dbReference>
<evidence type="ECO:0000313" key="3">
    <source>
        <dbReference type="Proteomes" id="UP000094578"/>
    </source>
</evidence>
<dbReference type="SUPFAM" id="SSF102405">
    <property type="entry name" value="MCP/YpsA-like"/>
    <property type="match status" value="1"/>
</dbReference>
<dbReference type="Pfam" id="PF06908">
    <property type="entry name" value="YpsA"/>
    <property type="match status" value="1"/>
</dbReference>
<feature type="region of interest" description="Disordered" evidence="1">
    <location>
        <begin position="183"/>
        <end position="210"/>
    </location>
</feature>
<reference evidence="2 3" key="1">
    <citation type="submission" date="2016-08" db="EMBL/GenBank/DDBJ databases">
        <title>Genome sequencing of Paenibacillus sp. TI45-13ar, isolated from Korean traditional nuruk.</title>
        <authorList>
            <person name="Kim S.-J."/>
        </authorList>
    </citation>
    <scope>NUCLEOTIDE SEQUENCE [LARGE SCALE GENOMIC DNA]</scope>
    <source>
        <strain evidence="2 3">TI45-13ar</strain>
    </source>
</reference>
<dbReference type="InterPro" id="IPR010697">
    <property type="entry name" value="YspA"/>
</dbReference>
<gene>
    <name evidence="2" type="ORF">PTI45_01354</name>
</gene>
<sequence length="210" mass="24163">MKNLLVTGYRAHELNIFGQKHEGIPFIQQALRSKLIPLIEEGLEWVITPGQYGVDLWACEVVIALKEQYPQLRLSILSAFANPEEKWSEDKKTYYEEICKGVDYYGLVSKQPYQGIWQFTARDDLLFRKTDGILLVYDEDGGEGSPRFFKEKALKKQQADGYIYISISSEDIQSIADEQQLDQQLEESFAESSTEMIDGTHPNHDPFEEI</sequence>
<dbReference type="PANTHER" id="PTHR38440:SF1">
    <property type="entry name" value="UPF0398 PROTEIN SPR0331"/>
    <property type="match status" value="1"/>
</dbReference>
<organism evidence="2 3">
    <name type="scientific">Paenibacillus nuruki</name>
    <dbReference type="NCBI Taxonomy" id="1886670"/>
    <lineage>
        <taxon>Bacteria</taxon>
        <taxon>Bacillati</taxon>
        <taxon>Bacillota</taxon>
        <taxon>Bacilli</taxon>
        <taxon>Bacillales</taxon>
        <taxon>Paenibacillaceae</taxon>
        <taxon>Paenibacillus</taxon>
    </lineage>
</organism>
<dbReference type="RefSeq" id="WP_069326774.1">
    <property type="nucleotide sequence ID" value="NZ_MDER01000031.1"/>
</dbReference>